<dbReference type="PROSITE" id="PS00161">
    <property type="entry name" value="ISOCITRATE_LYASE"/>
    <property type="match status" value="1"/>
</dbReference>
<dbReference type="InterPro" id="IPR039556">
    <property type="entry name" value="ICL/PEPM"/>
</dbReference>
<dbReference type="InterPro" id="IPR018523">
    <property type="entry name" value="Isocitrate_lyase_ph_CS"/>
</dbReference>
<dbReference type="InterPro" id="IPR015813">
    <property type="entry name" value="Pyrv/PenolPyrv_kinase-like_dom"/>
</dbReference>
<dbReference type="Gene3D" id="3.20.20.60">
    <property type="entry name" value="Phosphoenolpyruvate-binding domains"/>
    <property type="match status" value="1"/>
</dbReference>
<keyword evidence="4" id="KW-0460">Magnesium</keyword>
<dbReference type="UniPathway" id="UPA00946"/>
<dbReference type="SUPFAM" id="SSF51621">
    <property type="entry name" value="Phosphoenolpyruvate/pyruvate domain"/>
    <property type="match status" value="1"/>
</dbReference>
<dbReference type="EMBL" id="FNTI01000001">
    <property type="protein sequence ID" value="SEE14682.1"/>
    <property type="molecule type" value="Genomic_DNA"/>
</dbReference>
<dbReference type="PANTHER" id="PTHR42905">
    <property type="entry name" value="PHOSPHOENOLPYRUVATE CARBOXYLASE"/>
    <property type="match status" value="1"/>
</dbReference>
<keyword evidence="5 6" id="KW-0456">Lyase</keyword>
<evidence type="ECO:0000313" key="7">
    <source>
        <dbReference type="EMBL" id="SEE14682.1"/>
    </source>
</evidence>
<sequence length="308" mass="33175">MTYLVATSRDARLAGDRFRDMLAGPGILRIPGAFNGLAALQAKQAGFKALYLSGAAMSASMGLPDLGIISKEDVCFFVRQIRRAADLPLVVDGDTGFGGILNAMDMVSSFEDAGAAAVQIEDQELPKKCGHLNDKKLISPEEMAAKIAAASRARKHLCIIARTDAAASEGFEAAVRRAKLYLEAGADAIFPEALTTEDMFRNFAKQVKAPLLANMTEFGKTPYLSASAFESLGYKMIIWPVSALRIAARAQETFYDHVRQHDRADGMLGSMQTRAELYDLIGYADHEALDGSLKKTVVTDAMRGAAAE</sequence>
<dbReference type="Proteomes" id="UP000183208">
    <property type="component" value="Unassembled WGS sequence"/>
</dbReference>
<evidence type="ECO:0000256" key="4">
    <source>
        <dbReference type="ARBA" id="ARBA00022842"/>
    </source>
</evidence>
<evidence type="ECO:0000256" key="6">
    <source>
        <dbReference type="RuleBase" id="RU361121"/>
    </source>
</evidence>
<dbReference type="PANTHER" id="PTHR42905:SF5">
    <property type="entry name" value="CARBOXYVINYL-CARBOXYPHOSPHONATE PHOSPHORYLMUTASE, CHLOROPLASTIC"/>
    <property type="match status" value="1"/>
</dbReference>
<evidence type="ECO:0000313" key="8">
    <source>
        <dbReference type="Proteomes" id="UP000183208"/>
    </source>
</evidence>
<evidence type="ECO:0000256" key="2">
    <source>
        <dbReference type="ARBA" id="ARBA00009282"/>
    </source>
</evidence>
<dbReference type="CDD" id="cd00377">
    <property type="entry name" value="ICL_PEPM"/>
    <property type="match status" value="1"/>
</dbReference>
<reference evidence="7 8" key="1">
    <citation type="submission" date="2016-10" db="EMBL/GenBank/DDBJ databases">
        <authorList>
            <person name="de Groot N.N."/>
        </authorList>
    </citation>
    <scope>NUCLEOTIDE SEQUENCE [LARGE SCALE GENOMIC DNA]</scope>
    <source>
        <strain evidence="7 8">GAS522</strain>
    </source>
</reference>
<comment type="catalytic activity">
    <reaction evidence="6">
        <text>(2S,3R)-3-hydroxybutane-1,2,3-tricarboxylate = pyruvate + succinate</text>
        <dbReference type="Rhea" id="RHEA:16809"/>
        <dbReference type="ChEBI" id="CHEBI:15361"/>
        <dbReference type="ChEBI" id="CHEBI:30031"/>
        <dbReference type="ChEBI" id="CHEBI:57429"/>
        <dbReference type="EC" id="4.1.3.30"/>
    </reaction>
</comment>
<dbReference type="NCBIfam" id="TIGR02317">
    <property type="entry name" value="prpB"/>
    <property type="match status" value="1"/>
</dbReference>
<accession>A0A1M7G441</accession>
<dbReference type="AlphaFoldDB" id="A0A1M7G441"/>
<gene>
    <name evidence="7" type="ORF">SAMN05444171_6418</name>
</gene>
<protein>
    <recommendedName>
        <fullName evidence="6">Methylisocitrate lyase</fullName>
        <ecNumber evidence="6">4.1.3.30</ecNumber>
    </recommendedName>
</protein>
<dbReference type="Pfam" id="PF13714">
    <property type="entry name" value="PEP_mutase"/>
    <property type="match status" value="1"/>
</dbReference>
<dbReference type="OrthoDB" id="9771433at2"/>
<evidence type="ECO:0000256" key="1">
    <source>
        <dbReference type="ARBA" id="ARBA00001946"/>
    </source>
</evidence>
<evidence type="ECO:0000256" key="5">
    <source>
        <dbReference type="ARBA" id="ARBA00023239"/>
    </source>
</evidence>
<comment type="function">
    <text evidence="6">Catalyzes the thermodynamically favored C-C bond cleavage of (2R,3S)-2-methylisocitrate to yield pyruvate and succinate.</text>
</comment>
<dbReference type="InterPro" id="IPR040442">
    <property type="entry name" value="Pyrv_kinase-like_dom_sf"/>
</dbReference>
<comment type="similarity">
    <text evidence="2 6">Belongs to the isocitrate lyase/PEP mutase superfamily. Methylisocitrate lyase family.</text>
</comment>
<evidence type="ECO:0000256" key="3">
    <source>
        <dbReference type="ARBA" id="ARBA00022723"/>
    </source>
</evidence>
<dbReference type="GO" id="GO:0046872">
    <property type="term" value="F:metal ion binding"/>
    <property type="evidence" value="ECO:0007669"/>
    <property type="project" value="UniProtKB-KW"/>
</dbReference>
<dbReference type="GO" id="GO:0019629">
    <property type="term" value="P:propionate catabolic process, 2-methylcitrate cycle"/>
    <property type="evidence" value="ECO:0007669"/>
    <property type="project" value="InterPro"/>
</dbReference>
<organism evidence="7 8">
    <name type="scientific">Bradyrhizobium lablabi</name>
    <dbReference type="NCBI Taxonomy" id="722472"/>
    <lineage>
        <taxon>Bacteria</taxon>
        <taxon>Pseudomonadati</taxon>
        <taxon>Pseudomonadota</taxon>
        <taxon>Alphaproteobacteria</taxon>
        <taxon>Hyphomicrobiales</taxon>
        <taxon>Nitrobacteraceae</taxon>
        <taxon>Bradyrhizobium</taxon>
    </lineage>
</organism>
<keyword evidence="3" id="KW-0479">Metal-binding</keyword>
<dbReference type="InterPro" id="IPR012695">
    <property type="entry name" value="PrpB"/>
</dbReference>
<dbReference type="EC" id="4.1.3.30" evidence="6"/>
<comment type="cofactor">
    <cofactor evidence="1">
        <name>Mg(2+)</name>
        <dbReference type="ChEBI" id="CHEBI:18420"/>
    </cofactor>
</comment>
<comment type="pathway">
    <text evidence="6">Organic acid metabolism; propanoate degradation.</text>
</comment>
<proteinExistence type="inferred from homology"/>
<name>A0A1M7G441_9BRAD</name>
<dbReference type="RefSeq" id="WP_074827579.1">
    <property type="nucleotide sequence ID" value="NZ_FNTI01000001.1"/>
</dbReference>
<dbReference type="GO" id="GO:0046421">
    <property type="term" value="F:methylisocitrate lyase activity"/>
    <property type="evidence" value="ECO:0007669"/>
    <property type="project" value="UniProtKB-EC"/>
</dbReference>